<dbReference type="GO" id="GO:0030014">
    <property type="term" value="C:CCR4-NOT complex"/>
    <property type="evidence" value="ECO:0007669"/>
    <property type="project" value="InterPro"/>
</dbReference>
<dbReference type="AlphaFoldDB" id="A0A0L0SJ00"/>
<dbReference type="EMBL" id="GG745340">
    <property type="protein sequence ID" value="KNE62429.1"/>
    <property type="molecule type" value="Genomic_DNA"/>
</dbReference>
<dbReference type="Proteomes" id="UP000054350">
    <property type="component" value="Unassembled WGS sequence"/>
</dbReference>
<dbReference type="VEuPathDB" id="FungiDB:AMAG_07648"/>
<feature type="compositionally biased region" description="Low complexity" evidence="1">
    <location>
        <begin position="1"/>
        <end position="12"/>
    </location>
</feature>
<feature type="region of interest" description="Disordered" evidence="1">
    <location>
        <begin position="177"/>
        <end position="227"/>
    </location>
</feature>
<evidence type="ECO:0000313" key="2">
    <source>
        <dbReference type="EMBL" id="KNE62429.1"/>
    </source>
</evidence>
<keyword evidence="3" id="KW-1185">Reference proteome</keyword>
<gene>
    <name evidence="2" type="ORF">AMAG_07648</name>
</gene>
<evidence type="ECO:0000256" key="1">
    <source>
        <dbReference type="SAM" id="MobiDB-lite"/>
    </source>
</evidence>
<feature type="compositionally biased region" description="Polar residues" evidence="1">
    <location>
        <begin position="196"/>
        <end position="213"/>
    </location>
</feature>
<protein>
    <submittedName>
        <fullName evidence="2">Uncharacterized protein</fullName>
    </submittedName>
</protein>
<reference evidence="3" key="2">
    <citation type="submission" date="2009-11" db="EMBL/GenBank/DDBJ databases">
        <title>The Genome Sequence of Allomyces macrogynus strain ATCC 38327.</title>
        <authorList>
            <consortium name="The Broad Institute Genome Sequencing Platform"/>
            <person name="Russ C."/>
            <person name="Cuomo C."/>
            <person name="Shea T."/>
            <person name="Young S.K."/>
            <person name="Zeng Q."/>
            <person name="Koehrsen M."/>
            <person name="Haas B."/>
            <person name="Borodovsky M."/>
            <person name="Guigo R."/>
            <person name="Alvarado L."/>
            <person name="Berlin A."/>
            <person name="Borenstein D."/>
            <person name="Chen Z."/>
            <person name="Engels R."/>
            <person name="Freedman E."/>
            <person name="Gellesch M."/>
            <person name="Goldberg J."/>
            <person name="Griggs A."/>
            <person name="Gujja S."/>
            <person name="Heiman D."/>
            <person name="Hepburn T."/>
            <person name="Howarth C."/>
            <person name="Jen D."/>
            <person name="Larson L."/>
            <person name="Lewis B."/>
            <person name="Mehta T."/>
            <person name="Park D."/>
            <person name="Pearson M."/>
            <person name="Roberts A."/>
            <person name="Saif S."/>
            <person name="Shenoy N."/>
            <person name="Sisk P."/>
            <person name="Stolte C."/>
            <person name="Sykes S."/>
            <person name="Walk T."/>
            <person name="White J."/>
            <person name="Yandava C."/>
            <person name="Burger G."/>
            <person name="Gray M.W."/>
            <person name="Holland P.W.H."/>
            <person name="King N."/>
            <person name="Lang F.B.F."/>
            <person name="Roger A.J."/>
            <person name="Ruiz-Trillo I."/>
            <person name="Lander E."/>
            <person name="Nusbaum C."/>
        </authorList>
    </citation>
    <scope>NUCLEOTIDE SEQUENCE [LARGE SCALE GENOMIC DNA]</scope>
    <source>
        <strain evidence="3">ATCC 38327</strain>
    </source>
</reference>
<evidence type="ECO:0000313" key="3">
    <source>
        <dbReference type="Proteomes" id="UP000054350"/>
    </source>
</evidence>
<name>A0A0L0SJ00_ALLM3</name>
<sequence>MAADRAQAADPASRPPPHHRASTMGSHSRHVSAAASRSRPTSPDRRMSPRVTHRNGASVRGRKRGGNGTPPSQLPSPTASPSPAPPPPPLYPRVIPDGAGTIEAWTALTLAEARARAYTLVTIGETGVVDPYSLFAVSEELVEIIEEPGDELKSARHLAIFLLIALHAHPSLPPPPAWESLADAPTNLAHSPTHGMHTTTPPSTDLSRSNTPYPSRPGTPVSGSDADLAHEHPAQYAESLLDGGLLSCWHAPIAASIRGPAARLAPRQRKALQVACNHPYLAYLIHLVDAGTVEESALTTQLLVSPLPGRYCLEDDALLSLDIAGLVRESVPLMDRDRCNWDAELDLLESHVVGFERELVTRGWTSGLSLVSVPNLELRRNREPVNDERPSRFADLIRALDAASTGPMEDNSLAVCLPSYIPTRLLSYSILQGLMQHNEEIAIQVIERAIVDEIADDLIKPTNPLRLSQLQVLHKLWSRGTLSKQYLPGFVSRTVQLASGSASARTTAKFLGRYVYDLPPESLVEVQNFCSEYLRFKDVSDLFRLASPANMGKNAQGGTPPPAPGAAGTAVPVASVPVAARGN</sequence>
<proteinExistence type="predicted"/>
<feature type="compositionally biased region" description="Pro residues" evidence="1">
    <location>
        <begin position="72"/>
        <end position="91"/>
    </location>
</feature>
<dbReference type="InterPro" id="IPR019312">
    <property type="entry name" value="CNOT11"/>
</dbReference>
<feature type="region of interest" description="Disordered" evidence="1">
    <location>
        <begin position="1"/>
        <end position="95"/>
    </location>
</feature>
<reference evidence="2 3" key="1">
    <citation type="submission" date="2009-11" db="EMBL/GenBank/DDBJ databases">
        <title>Annotation of Allomyces macrogynus ATCC 38327.</title>
        <authorList>
            <consortium name="The Broad Institute Genome Sequencing Platform"/>
            <person name="Russ C."/>
            <person name="Cuomo C."/>
            <person name="Burger G."/>
            <person name="Gray M.W."/>
            <person name="Holland P.W.H."/>
            <person name="King N."/>
            <person name="Lang F.B.F."/>
            <person name="Roger A.J."/>
            <person name="Ruiz-Trillo I."/>
            <person name="Young S.K."/>
            <person name="Zeng Q."/>
            <person name="Gargeya S."/>
            <person name="Fitzgerald M."/>
            <person name="Haas B."/>
            <person name="Abouelleil A."/>
            <person name="Alvarado L."/>
            <person name="Arachchi H.M."/>
            <person name="Berlin A."/>
            <person name="Chapman S.B."/>
            <person name="Gearin G."/>
            <person name="Goldberg J."/>
            <person name="Griggs A."/>
            <person name="Gujja S."/>
            <person name="Hansen M."/>
            <person name="Heiman D."/>
            <person name="Howarth C."/>
            <person name="Larimer J."/>
            <person name="Lui A."/>
            <person name="MacDonald P.J.P."/>
            <person name="McCowen C."/>
            <person name="Montmayeur A."/>
            <person name="Murphy C."/>
            <person name="Neiman D."/>
            <person name="Pearson M."/>
            <person name="Priest M."/>
            <person name="Roberts A."/>
            <person name="Saif S."/>
            <person name="Shea T."/>
            <person name="Sisk P."/>
            <person name="Stolte C."/>
            <person name="Sykes S."/>
            <person name="Wortman J."/>
            <person name="Nusbaum C."/>
            <person name="Birren B."/>
        </authorList>
    </citation>
    <scope>NUCLEOTIDE SEQUENCE [LARGE SCALE GENOMIC DNA]</scope>
    <source>
        <strain evidence="2 3">ATCC 38327</strain>
    </source>
</reference>
<dbReference type="OrthoDB" id="10265389at2759"/>
<accession>A0A0L0SJ00</accession>
<dbReference type="Pfam" id="PF10155">
    <property type="entry name" value="CNOT11"/>
    <property type="match status" value="1"/>
</dbReference>
<feature type="compositionally biased region" description="Low complexity" evidence="1">
    <location>
        <begin position="31"/>
        <end position="41"/>
    </location>
</feature>
<organism evidence="2 3">
    <name type="scientific">Allomyces macrogynus (strain ATCC 38327)</name>
    <name type="common">Allomyces javanicus var. macrogynus</name>
    <dbReference type="NCBI Taxonomy" id="578462"/>
    <lineage>
        <taxon>Eukaryota</taxon>
        <taxon>Fungi</taxon>
        <taxon>Fungi incertae sedis</taxon>
        <taxon>Blastocladiomycota</taxon>
        <taxon>Blastocladiomycetes</taxon>
        <taxon>Blastocladiales</taxon>
        <taxon>Blastocladiaceae</taxon>
        <taxon>Allomyces</taxon>
    </lineage>
</organism>